<keyword evidence="1" id="KW-0472">Membrane</keyword>
<reference evidence="2" key="2">
    <citation type="submission" date="2023-05" db="EMBL/GenBank/DDBJ databases">
        <authorList>
            <consortium name="Lawrence Berkeley National Laboratory"/>
            <person name="Steindorff A."/>
            <person name="Hensen N."/>
            <person name="Bonometti L."/>
            <person name="Westerberg I."/>
            <person name="Brannstrom I.O."/>
            <person name="Guillou S."/>
            <person name="Cros-Aarteil S."/>
            <person name="Calhoun S."/>
            <person name="Haridas S."/>
            <person name="Kuo A."/>
            <person name="Mondo S."/>
            <person name="Pangilinan J."/>
            <person name="Riley R."/>
            <person name="Labutti K."/>
            <person name="Andreopoulos B."/>
            <person name="Lipzen A."/>
            <person name="Chen C."/>
            <person name="Yanf M."/>
            <person name="Daum C."/>
            <person name="Ng V."/>
            <person name="Clum A."/>
            <person name="Ohm R."/>
            <person name="Martin F."/>
            <person name="Silar P."/>
            <person name="Natvig D."/>
            <person name="Lalanne C."/>
            <person name="Gautier V."/>
            <person name="Ament-Velasquez S.L."/>
            <person name="Kruys A."/>
            <person name="Hutchinson M.I."/>
            <person name="Powell A.J."/>
            <person name="Barry K."/>
            <person name="Miller A.N."/>
            <person name="Grigoriev I.V."/>
            <person name="Debuchy R."/>
            <person name="Gladieux P."/>
            <person name="Thoren M.H."/>
            <person name="Johannesson H."/>
        </authorList>
    </citation>
    <scope>NUCLEOTIDE SEQUENCE</scope>
    <source>
        <strain evidence="2">CBS 892.96</strain>
    </source>
</reference>
<gene>
    <name evidence="2" type="ORF">QBC36DRAFT_337194</name>
</gene>
<evidence type="ECO:0000256" key="1">
    <source>
        <dbReference type="SAM" id="Phobius"/>
    </source>
</evidence>
<reference evidence="2" key="1">
    <citation type="journal article" date="2023" name="Mol. Phylogenet. Evol.">
        <title>Genome-scale phylogeny and comparative genomics of the fungal order Sordariales.</title>
        <authorList>
            <person name="Hensen N."/>
            <person name="Bonometti L."/>
            <person name="Westerberg I."/>
            <person name="Brannstrom I.O."/>
            <person name="Guillou S."/>
            <person name="Cros-Aarteil S."/>
            <person name="Calhoun S."/>
            <person name="Haridas S."/>
            <person name="Kuo A."/>
            <person name="Mondo S."/>
            <person name="Pangilinan J."/>
            <person name="Riley R."/>
            <person name="LaButti K."/>
            <person name="Andreopoulos B."/>
            <person name="Lipzen A."/>
            <person name="Chen C."/>
            <person name="Yan M."/>
            <person name="Daum C."/>
            <person name="Ng V."/>
            <person name="Clum A."/>
            <person name="Steindorff A."/>
            <person name="Ohm R.A."/>
            <person name="Martin F."/>
            <person name="Silar P."/>
            <person name="Natvig D.O."/>
            <person name="Lalanne C."/>
            <person name="Gautier V."/>
            <person name="Ament-Velasquez S.L."/>
            <person name="Kruys A."/>
            <person name="Hutchinson M.I."/>
            <person name="Powell A.J."/>
            <person name="Barry K."/>
            <person name="Miller A.N."/>
            <person name="Grigoriev I.V."/>
            <person name="Debuchy R."/>
            <person name="Gladieux P."/>
            <person name="Hiltunen Thoren M."/>
            <person name="Johannesson H."/>
        </authorList>
    </citation>
    <scope>NUCLEOTIDE SEQUENCE</scope>
    <source>
        <strain evidence="2">CBS 892.96</strain>
    </source>
</reference>
<dbReference type="Proteomes" id="UP001302321">
    <property type="component" value="Unassembled WGS sequence"/>
</dbReference>
<protein>
    <submittedName>
        <fullName evidence="2">Uncharacterized protein</fullName>
    </submittedName>
</protein>
<proteinExistence type="predicted"/>
<keyword evidence="1" id="KW-0812">Transmembrane</keyword>
<sequence>MVVVAGDGEEYCWWWWRSTETLGGRTGWHFLKAVKGHKTGDEREVGQKQRGEEGIAGKKSVGTLTSMRILTEREAFVTITAGALLSAGYYLVLITLGSQFAQRFGLGPVSGGGVTSHWQ</sequence>
<organism evidence="2 3">
    <name type="scientific">Triangularia setosa</name>
    <dbReference type="NCBI Taxonomy" id="2587417"/>
    <lineage>
        <taxon>Eukaryota</taxon>
        <taxon>Fungi</taxon>
        <taxon>Dikarya</taxon>
        <taxon>Ascomycota</taxon>
        <taxon>Pezizomycotina</taxon>
        <taxon>Sordariomycetes</taxon>
        <taxon>Sordariomycetidae</taxon>
        <taxon>Sordariales</taxon>
        <taxon>Podosporaceae</taxon>
        <taxon>Triangularia</taxon>
    </lineage>
</organism>
<feature type="transmembrane region" description="Helical" evidence="1">
    <location>
        <begin position="75"/>
        <end position="96"/>
    </location>
</feature>
<name>A0AAN7A4C4_9PEZI</name>
<keyword evidence="3" id="KW-1185">Reference proteome</keyword>
<comment type="caution">
    <text evidence="2">The sequence shown here is derived from an EMBL/GenBank/DDBJ whole genome shotgun (WGS) entry which is preliminary data.</text>
</comment>
<evidence type="ECO:0000313" key="2">
    <source>
        <dbReference type="EMBL" id="KAK4172749.1"/>
    </source>
</evidence>
<dbReference type="EMBL" id="MU866396">
    <property type="protein sequence ID" value="KAK4172749.1"/>
    <property type="molecule type" value="Genomic_DNA"/>
</dbReference>
<keyword evidence="1" id="KW-1133">Transmembrane helix</keyword>
<accession>A0AAN7A4C4</accession>
<evidence type="ECO:0000313" key="3">
    <source>
        <dbReference type="Proteomes" id="UP001302321"/>
    </source>
</evidence>
<dbReference type="AlphaFoldDB" id="A0AAN7A4C4"/>